<proteinExistence type="predicted"/>
<sequence>MVEEKLHNAKGPKFVELIDEQLKDIDGTLLHLAVKLDSVDSVRTLISSSANPYVQNDDGKTAVVSATHENV</sequence>
<organism evidence="1 2">
    <name type="scientific">Panagrolaimus sp. PS1159</name>
    <dbReference type="NCBI Taxonomy" id="55785"/>
    <lineage>
        <taxon>Eukaryota</taxon>
        <taxon>Metazoa</taxon>
        <taxon>Ecdysozoa</taxon>
        <taxon>Nematoda</taxon>
        <taxon>Chromadorea</taxon>
        <taxon>Rhabditida</taxon>
        <taxon>Tylenchina</taxon>
        <taxon>Panagrolaimomorpha</taxon>
        <taxon>Panagrolaimoidea</taxon>
        <taxon>Panagrolaimidae</taxon>
        <taxon>Panagrolaimus</taxon>
    </lineage>
</organism>
<dbReference type="WBParaSite" id="PS1159_v2.g603.t1">
    <property type="protein sequence ID" value="PS1159_v2.g603.t1"/>
    <property type="gene ID" value="PS1159_v2.g603"/>
</dbReference>
<evidence type="ECO:0000313" key="1">
    <source>
        <dbReference type="Proteomes" id="UP000887580"/>
    </source>
</evidence>
<reference evidence="2" key="1">
    <citation type="submission" date="2022-11" db="UniProtKB">
        <authorList>
            <consortium name="WormBaseParasite"/>
        </authorList>
    </citation>
    <scope>IDENTIFICATION</scope>
</reference>
<protein>
    <submittedName>
        <fullName evidence="2">Uncharacterized protein</fullName>
    </submittedName>
</protein>
<dbReference type="Proteomes" id="UP000887580">
    <property type="component" value="Unplaced"/>
</dbReference>
<accession>A0AC35GKM1</accession>
<evidence type="ECO:0000313" key="2">
    <source>
        <dbReference type="WBParaSite" id="PS1159_v2.g603.t1"/>
    </source>
</evidence>
<name>A0AC35GKM1_9BILA</name>